<proteinExistence type="predicted"/>
<evidence type="ECO:0000313" key="3">
    <source>
        <dbReference type="Ensembl" id="ENSLLEP00000009069.1"/>
    </source>
</evidence>
<dbReference type="GeneTree" id="ENSGT00960000190128"/>
<dbReference type="PROSITE" id="PS50279">
    <property type="entry name" value="BPTI_KUNITZ_2"/>
    <property type="match status" value="1"/>
</dbReference>
<name>A0A8C5M3T9_9ANUR</name>
<dbReference type="PANTHER" id="PTHR10083:SF374">
    <property type="entry name" value="BPTI_KUNITZ INHIBITOR DOMAIN-CONTAINING PROTEIN"/>
    <property type="match status" value="1"/>
</dbReference>
<protein>
    <recommendedName>
        <fullName evidence="2">BPTI/Kunitz inhibitor domain-containing protein</fullName>
    </recommendedName>
</protein>
<dbReference type="PANTHER" id="PTHR10083">
    <property type="entry name" value="KUNITZ-TYPE PROTEASE INHIBITOR-RELATED"/>
    <property type="match status" value="1"/>
</dbReference>
<feature type="domain" description="BPTI/Kunitz inhibitor" evidence="2">
    <location>
        <begin position="8"/>
        <end position="58"/>
    </location>
</feature>
<dbReference type="Gene3D" id="4.10.410.10">
    <property type="entry name" value="Pancreatic trypsin inhibitor Kunitz domain"/>
    <property type="match status" value="1"/>
</dbReference>
<dbReference type="GO" id="GO:0005615">
    <property type="term" value="C:extracellular space"/>
    <property type="evidence" value="ECO:0007669"/>
    <property type="project" value="TreeGrafter"/>
</dbReference>
<reference evidence="3" key="2">
    <citation type="submission" date="2025-09" db="UniProtKB">
        <authorList>
            <consortium name="Ensembl"/>
        </authorList>
    </citation>
    <scope>IDENTIFICATION</scope>
</reference>
<dbReference type="SMART" id="SM00131">
    <property type="entry name" value="KU"/>
    <property type="match status" value="1"/>
</dbReference>
<dbReference type="PRINTS" id="PR00759">
    <property type="entry name" value="BASICPTASE"/>
</dbReference>
<dbReference type="Pfam" id="PF00014">
    <property type="entry name" value="Kunitz_BPTI"/>
    <property type="match status" value="1"/>
</dbReference>
<reference evidence="3" key="1">
    <citation type="submission" date="2025-08" db="UniProtKB">
        <authorList>
            <consortium name="Ensembl"/>
        </authorList>
    </citation>
    <scope>IDENTIFICATION</scope>
</reference>
<dbReference type="Ensembl" id="ENSLLET00000009420.1">
    <property type="protein sequence ID" value="ENSLLEP00000009069.1"/>
    <property type="gene ID" value="ENSLLEG00000005784.1"/>
</dbReference>
<evidence type="ECO:0000313" key="4">
    <source>
        <dbReference type="Proteomes" id="UP000694569"/>
    </source>
</evidence>
<keyword evidence="4" id="KW-1185">Reference proteome</keyword>
<dbReference type="InterPro" id="IPR050098">
    <property type="entry name" value="TFPI/VKTCI-like"/>
</dbReference>
<dbReference type="FunFam" id="4.10.410.10:FF:000020">
    <property type="entry name" value="Collagen, type VI, alpha 3"/>
    <property type="match status" value="1"/>
</dbReference>
<evidence type="ECO:0000256" key="1">
    <source>
        <dbReference type="ARBA" id="ARBA00023157"/>
    </source>
</evidence>
<dbReference type="SUPFAM" id="SSF57362">
    <property type="entry name" value="BPTI-like"/>
    <property type="match status" value="1"/>
</dbReference>
<dbReference type="OrthoDB" id="196393at2759"/>
<accession>A0A8C5M3T9</accession>
<dbReference type="Proteomes" id="UP000694569">
    <property type="component" value="Unplaced"/>
</dbReference>
<evidence type="ECO:0000259" key="2">
    <source>
        <dbReference type="PROSITE" id="PS50279"/>
    </source>
</evidence>
<organism evidence="3 4">
    <name type="scientific">Leptobrachium leishanense</name>
    <name type="common">Leishan spiny toad</name>
    <dbReference type="NCBI Taxonomy" id="445787"/>
    <lineage>
        <taxon>Eukaryota</taxon>
        <taxon>Metazoa</taxon>
        <taxon>Chordata</taxon>
        <taxon>Craniata</taxon>
        <taxon>Vertebrata</taxon>
        <taxon>Euteleostomi</taxon>
        <taxon>Amphibia</taxon>
        <taxon>Batrachia</taxon>
        <taxon>Anura</taxon>
        <taxon>Pelobatoidea</taxon>
        <taxon>Megophryidae</taxon>
        <taxon>Leptobrachium</taxon>
    </lineage>
</organism>
<keyword evidence="1" id="KW-1015">Disulfide bond</keyword>
<dbReference type="InterPro" id="IPR002223">
    <property type="entry name" value="Kunitz_BPTI"/>
</dbReference>
<dbReference type="AlphaFoldDB" id="A0A8C5M3T9"/>
<dbReference type="InterPro" id="IPR020901">
    <property type="entry name" value="Prtase_inh_Kunz-CS"/>
</dbReference>
<dbReference type="InterPro" id="IPR036880">
    <property type="entry name" value="Kunitz_BPTI_sf"/>
</dbReference>
<dbReference type="GO" id="GO:0004867">
    <property type="term" value="F:serine-type endopeptidase inhibitor activity"/>
    <property type="evidence" value="ECO:0007669"/>
    <property type="project" value="InterPro"/>
</dbReference>
<dbReference type="PROSITE" id="PS00280">
    <property type="entry name" value="BPTI_KUNITZ_1"/>
    <property type="match status" value="1"/>
</dbReference>
<sequence length="63" mass="7585">RQHRSCLCILPMDEGFCYRYSLFWYYNMESDDCRPFLYGGCGGNGNRFKTRYKCERRCKGKTC</sequence>